<dbReference type="OrthoDB" id="5972591at2759"/>
<gene>
    <name evidence="2" type="ORF">OS493_017911</name>
</gene>
<dbReference type="Proteomes" id="UP001163046">
    <property type="component" value="Unassembled WGS sequence"/>
</dbReference>
<evidence type="ECO:0000313" key="3">
    <source>
        <dbReference type="Proteomes" id="UP001163046"/>
    </source>
</evidence>
<feature type="region of interest" description="Disordered" evidence="1">
    <location>
        <begin position="178"/>
        <end position="208"/>
    </location>
</feature>
<name>A0A9W9Z092_9CNID</name>
<comment type="caution">
    <text evidence="2">The sequence shown here is derived from an EMBL/GenBank/DDBJ whole genome shotgun (WGS) entry which is preliminary data.</text>
</comment>
<accession>A0A9W9Z092</accession>
<dbReference type="AlphaFoldDB" id="A0A9W9Z092"/>
<dbReference type="EMBL" id="MU826835">
    <property type="protein sequence ID" value="KAJ7372640.1"/>
    <property type="molecule type" value="Genomic_DNA"/>
</dbReference>
<protein>
    <submittedName>
        <fullName evidence="2">Uncharacterized protein</fullName>
    </submittedName>
</protein>
<organism evidence="2 3">
    <name type="scientific">Desmophyllum pertusum</name>
    <dbReference type="NCBI Taxonomy" id="174260"/>
    <lineage>
        <taxon>Eukaryota</taxon>
        <taxon>Metazoa</taxon>
        <taxon>Cnidaria</taxon>
        <taxon>Anthozoa</taxon>
        <taxon>Hexacorallia</taxon>
        <taxon>Scleractinia</taxon>
        <taxon>Caryophylliina</taxon>
        <taxon>Caryophylliidae</taxon>
        <taxon>Desmophyllum</taxon>
    </lineage>
</organism>
<evidence type="ECO:0000313" key="2">
    <source>
        <dbReference type="EMBL" id="KAJ7372640.1"/>
    </source>
</evidence>
<evidence type="ECO:0000256" key="1">
    <source>
        <dbReference type="SAM" id="MobiDB-lite"/>
    </source>
</evidence>
<reference evidence="2" key="1">
    <citation type="submission" date="2023-01" db="EMBL/GenBank/DDBJ databases">
        <title>Genome assembly of the deep-sea coral Lophelia pertusa.</title>
        <authorList>
            <person name="Herrera S."/>
            <person name="Cordes E."/>
        </authorList>
    </citation>
    <scope>NUCLEOTIDE SEQUENCE</scope>
    <source>
        <strain evidence="2">USNM1676648</strain>
        <tissue evidence="2">Polyp</tissue>
    </source>
</reference>
<proteinExistence type="predicted"/>
<keyword evidence="3" id="KW-1185">Reference proteome</keyword>
<sequence length="263" mass="30158">MKNRGELGSQTAQEPLLLTRKLNRRLSVQNNQLTSNWEKVRESLDKIQGFAKSKMERDQSEMLKYQEKLKGNSSGSFQSAETTAVSTVTTPRTRSMSFSVEHEEAMKQIWLDKAEKSRQRRFSFSNESSAQIATISSEKKRVFRRRASLSLLDLQKMNEGINGKLRVSEASKTFLNPLEEEPSSCSSRRSSVFDTNDEDEPIRVPPSGVRFPPIHQLQPAKLASRSFEKDLDFVRKTSGELNDIDDLKYCRYLRVQSRRKSIA</sequence>